<protein>
    <submittedName>
        <fullName evidence="1">Vegetative incompatibility het-e-1</fullName>
    </submittedName>
</protein>
<dbReference type="STRING" id="490622.A0A395NA52"/>
<accession>A0A395NA52</accession>
<reference evidence="1 2" key="1">
    <citation type="journal article" date="2018" name="PLoS Pathog.">
        <title>Evolution of structural diversity of trichothecenes, a family of toxins produced by plant pathogenic and entomopathogenic fungi.</title>
        <authorList>
            <person name="Proctor R.H."/>
            <person name="McCormick S.P."/>
            <person name="Kim H.S."/>
            <person name="Cardoza R.E."/>
            <person name="Stanley A.M."/>
            <person name="Lindo L."/>
            <person name="Kelly A."/>
            <person name="Brown D.W."/>
            <person name="Lee T."/>
            <person name="Vaughan M.M."/>
            <person name="Alexander N.J."/>
            <person name="Busman M."/>
            <person name="Gutierrez S."/>
        </authorList>
    </citation>
    <scope>NUCLEOTIDE SEQUENCE [LARGE SCALE GENOMIC DNA]</scope>
    <source>
        <strain evidence="1 2">IBT 40837</strain>
    </source>
</reference>
<dbReference type="PANTHER" id="PTHR10039:SF5">
    <property type="entry name" value="NACHT DOMAIN-CONTAINING PROTEIN"/>
    <property type="match status" value="1"/>
</dbReference>
<proteinExistence type="predicted"/>
<comment type="caution">
    <text evidence="1">The sequence shown here is derived from an EMBL/GenBank/DDBJ whole genome shotgun (WGS) entry which is preliminary data.</text>
</comment>
<keyword evidence="2" id="KW-1185">Reference proteome</keyword>
<sequence>MEQNNYDISELMRRLMGWCEDKGDKSPVKIKMIFSSRIIPILDSQFSAREKIVLHVHTKRDMFRSALSHFKSHPEAIPDDYIELSKMICSQAHGVFLWARFVVKDTLEAYTDGVDPGTFRDRIEKTPVDVFDLFAKILQRVKETDREASATILRLAAFQPSGFRLNTLACAWLVDLGGVDFPFHAPAKLYSAEETEKLHRGPFNDWLL</sequence>
<gene>
    <name evidence="1" type="ORF">TARUN_9289</name>
</gene>
<dbReference type="Proteomes" id="UP000266272">
    <property type="component" value="Unassembled WGS sequence"/>
</dbReference>
<dbReference type="AlphaFoldDB" id="A0A395NA52"/>
<organism evidence="1 2">
    <name type="scientific">Trichoderma arundinaceum</name>
    <dbReference type="NCBI Taxonomy" id="490622"/>
    <lineage>
        <taxon>Eukaryota</taxon>
        <taxon>Fungi</taxon>
        <taxon>Dikarya</taxon>
        <taxon>Ascomycota</taxon>
        <taxon>Pezizomycotina</taxon>
        <taxon>Sordariomycetes</taxon>
        <taxon>Hypocreomycetidae</taxon>
        <taxon>Hypocreales</taxon>
        <taxon>Hypocreaceae</taxon>
        <taxon>Trichoderma</taxon>
    </lineage>
</organism>
<name>A0A395NA52_TRIAR</name>
<evidence type="ECO:0000313" key="1">
    <source>
        <dbReference type="EMBL" id="RFU72970.1"/>
    </source>
</evidence>
<dbReference type="PANTHER" id="PTHR10039">
    <property type="entry name" value="AMELOGENIN"/>
    <property type="match status" value="1"/>
</dbReference>
<evidence type="ECO:0000313" key="2">
    <source>
        <dbReference type="Proteomes" id="UP000266272"/>
    </source>
</evidence>
<dbReference type="EMBL" id="PXOA01000731">
    <property type="protein sequence ID" value="RFU72970.1"/>
    <property type="molecule type" value="Genomic_DNA"/>
</dbReference>
<dbReference type="OrthoDB" id="5105065at2759"/>